<comment type="caution">
    <text evidence="1">The sequence shown here is derived from an EMBL/GenBank/DDBJ whole genome shotgun (WGS) entry which is preliminary data.</text>
</comment>
<evidence type="ECO:0000313" key="2">
    <source>
        <dbReference type="Proteomes" id="UP001522462"/>
    </source>
</evidence>
<gene>
    <name evidence="1" type="ORF">GYN19_01720</name>
</gene>
<dbReference type="EMBL" id="JAAEDA010000001">
    <property type="protein sequence ID" value="MCJ1976678.1"/>
    <property type="molecule type" value="Genomic_DNA"/>
</dbReference>
<organism evidence="1 2">
    <name type="scientific">Pseudolactococcus paracarnosus</name>
    <dbReference type="NCBI Taxonomy" id="2749962"/>
    <lineage>
        <taxon>Bacteria</taxon>
        <taxon>Bacillati</taxon>
        <taxon>Bacillota</taxon>
        <taxon>Bacilli</taxon>
        <taxon>Lactobacillales</taxon>
        <taxon>Streptococcaceae</taxon>
        <taxon>Pseudolactococcus</taxon>
    </lineage>
</organism>
<evidence type="ECO:0000313" key="1">
    <source>
        <dbReference type="EMBL" id="MCJ1976678.1"/>
    </source>
</evidence>
<keyword evidence="2" id="KW-1185">Reference proteome</keyword>
<protein>
    <submittedName>
        <fullName evidence="1">Uncharacterized protein</fullName>
    </submittedName>
</protein>
<proteinExistence type="predicted"/>
<dbReference type="Proteomes" id="UP001522462">
    <property type="component" value="Unassembled WGS sequence"/>
</dbReference>
<reference evidence="1 2" key="1">
    <citation type="journal article" date="2022" name="Microbiol. Res.">
        <title>Comparative genome analysis, predicted lifestyle and antimicrobial strategies of Lactococcus carnosus and Lactococcus paracarnosus isolated from meat.</title>
        <authorList>
            <person name="Werum V."/>
            <person name="Ehrmann M."/>
            <person name="Vogel R."/>
            <person name="Hilgarth M."/>
        </authorList>
    </citation>
    <scope>NUCLEOTIDE SEQUENCE [LARGE SCALE GENOMIC DNA]</scope>
    <source>
        <strain evidence="1 2">TMW21897</strain>
    </source>
</reference>
<name>A0ABT0AJF6_9LACT</name>
<sequence>MIIHIKDVSKTDYEAYLAGDRTGSDLMFKAAYGTWPLPKAEQEKYYEEHGINDMLAKIKKESEQNWSGVKKE</sequence>
<accession>A0ABT0AJF6</accession>
<dbReference type="RefSeq" id="WP_243913554.1">
    <property type="nucleotide sequence ID" value="NZ_JAAECY010000026.1"/>
</dbReference>